<dbReference type="EC" id="2.4.-.-" evidence="12"/>
<protein>
    <recommendedName>
        <fullName evidence="12">Glycosyltransferases</fullName>
        <ecNumber evidence="12">2.4.-.-</ecNumber>
    </recommendedName>
</protein>
<dbReference type="GO" id="GO:0009834">
    <property type="term" value="P:plant-type secondary cell wall biogenesis"/>
    <property type="evidence" value="ECO:0007669"/>
    <property type="project" value="TreeGrafter"/>
</dbReference>
<dbReference type="GO" id="GO:0000139">
    <property type="term" value="C:Golgi membrane"/>
    <property type="evidence" value="ECO:0007669"/>
    <property type="project" value="UniProtKB-SubCell"/>
</dbReference>
<evidence type="ECO:0000313" key="14">
    <source>
        <dbReference type="EMBL" id="RRT34144.1"/>
    </source>
</evidence>
<evidence type="ECO:0000256" key="13">
    <source>
        <dbReference type="SAM" id="MobiDB-lite"/>
    </source>
</evidence>
<comment type="similarity">
    <text evidence="2 12">Belongs to the glycosyltransferase 43 family.</text>
</comment>
<evidence type="ECO:0000256" key="12">
    <source>
        <dbReference type="RuleBase" id="RU363127"/>
    </source>
</evidence>
<evidence type="ECO:0000256" key="5">
    <source>
        <dbReference type="ARBA" id="ARBA00022692"/>
    </source>
</evidence>
<evidence type="ECO:0000256" key="8">
    <source>
        <dbReference type="ARBA" id="ARBA00023034"/>
    </source>
</evidence>
<feature type="region of interest" description="Disordered" evidence="13">
    <location>
        <begin position="70"/>
        <end position="100"/>
    </location>
</feature>
<dbReference type="PANTHER" id="PTHR10896:SF59">
    <property type="entry name" value="BETA-1,4-XYLOSYLTRANSFERASE IRX9"/>
    <property type="match status" value="1"/>
</dbReference>
<dbReference type="GO" id="GO:0015018">
    <property type="term" value="F:galactosylgalactosylxylosylprotein 3-beta-glucuronosyltransferase activity"/>
    <property type="evidence" value="ECO:0007669"/>
    <property type="project" value="InterPro"/>
</dbReference>
<dbReference type="Proteomes" id="UP000287651">
    <property type="component" value="Unassembled WGS sequence"/>
</dbReference>
<keyword evidence="9" id="KW-0472">Membrane</keyword>
<dbReference type="GO" id="GO:0010417">
    <property type="term" value="P:glucuronoxylan biosynthetic process"/>
    <property type="evidence" value="ECO:0007669"/>
    <property type="project" value="TreeGrafter"/>
</dbReference>
<accession>A0A426X3X3</accession>
<keyword evidence="8 12" id="KW-0333">Golgi apparatus</keyword>
<dbReference type="Pfam" id="PF03360">
    <property type="entry name" value="Glyco_transf_43"/>
    <property type="match status" value="1"/>
</dbReference>
<proteinExistence type="inferred from homology"/>
<keyword evidence="7" id="KW-1133">Transmembrane helix</keyword>
<gene>
    <name evidence="14" type="ORF">B296_00051853</name>
</gene>
<evidence type="ECO:0000256" key="3">
    <source>
        <dbReference type="ARBA" id="ARBA00022676"/>
    </source>
</evidence>
<dbReference type="GO" id="GO:0042285">
    <property type="term" value="F:xylosyltransferase activity"/>
    <property type="evidence" value="ECO:0007669"/>
    <property type="project" value="TreeGrafter"/>
</dbReference>
<evidence type="ECO:0000256" key="7">
    <source>
        <dbReference type="ARBA" id="ARBA00022989"/>
    </source>
</evidence>
<dbReference type="GO" id="GO:0071555">
    <property type="term" value="P:cell wall organization"/>
    <property type="evidence" value="ECO:0007669"/>
    <property type="project" value="UniProtKB-KW"/>
</dbReference>
<reference evidence="14 15" key="1">
    <citation type="journal article" date="2014" name="Agronomy (Basel)">
        <title>A Draft Genome Sequence for Ensete ventricosum, the Drought-Tolerant Tree Against Hunger.</title>
        <authorList>
            <person name="Harrison J."/>
            <person name="Moore K.A."/>
            <person name="Paszkiewicz K."/>
            <person name="Jones T."/>
            <person name="Grant M."/>
            <person name="Ambacheew D."/>
            <person name="Muzemil S."/>
            <person name="Studholme D.J."/>
        </authorList>
    </citation>
    <scope>NUCLEOTIDE SEQUENCE [LARGE SCALE GENOMIC DNA]</scope>
</reference>
<evidence type="ECO:0000256" key="6">
    <source>
        <dbReference type="ARBA" id="ARBA00022968"/>
    </source>
</evidence>
<dbReference type="InterPro" id="IPR029044">
    <property type="entry name" value="Nucleotide-diphossugar_trans"/>
</dbReference>
<comment type="subcellular location">
    <subcellularLocation>
        <location evidence="1 12">Golgi apparatus membrane</location>
        <topology evidence="1 12">Single-pass type II membrane protein</topology>
    </subcellularLocation>
</comment>
<comment type="caution">
    <text evidence="14">The sequence shown here is derived from an EMBL/GenBank/DDBJ whole genome shotgun (WGS) entry which is preliminary data.</text>
</comment>
<keyword evidence="4 12" id="KW-0808">Transferase</keyword>
<comment type="function">
    <text evidence="12">Involved in the synthesis of glucuronoxylan hemicellulose in secondary cell walls.</text>
</comment>
<evidence type="ECO:0000256" key="2">
    <source>
        <dbReference type="ARBA" id="ARBA00007706"/>
    </source>
</evidence>
<name>A0A426X3X3_ENSVE</name>
<evidence type="ECO:0000313" key="15">
    <source>
        <dbReference type="Proteomes" id="UP000287651"/>
    </source>
</evidence>
<dbReference type="EMBL" id="AMZH03027458">
    <property type="protein sequence ID" value="RRT34144.1"/>
    <property type="molecule type" value="Genomic_DNA"/>
</dbReference>
<dbReference type="SUPFAM" id="SSF53448">
    <property type="entry name" value="Nucleotide-diphospho-sugar transferases"/>
    <property type="match status" value="1"/>
</dbReference>
<sequence>MGSVDRPKKRGRLLKKALLHFALCFVMGFFSGFAPRSTATLFSGRRAEHLVPAAPTKAVERLVVNSTVEIPGSSSGRGQGSPHDPPPPLQVAGAGEPQSPSQRLLIVVTTSRAGDRLQDALLRRLAHTLRLVPPPLLWIVVQDHADALATAAMLRTTGVMYRHLTFKENFTDPAVEADHQRNVALSHVEYHRLSGIVHFAGASNVYDLQFFDKIREIEYDPFFPFPFSLLPLWVISSIPPILLPFAREQFTSQWNLTRLVDSIKFVHEIILEDEAKLKGIPADCSKIMVWHMTRGIPLPIHH</sequence>
<evidence type="ECO:0000256" key="4">
    <source>
        <dbReference type="ARBA" id="ARBA00022679"/>
    </source>
</evidence>
<evidence type="ECO:0000256" key="9">
    <source>
        <dbReference type="ARBA" id="ARBA00023136"/>
    </source>
</evidence>
<keyword evidence="6 12" id="KW-0735">Signal-anchor</keyword>
<dbReference type="AlphaFoldDB" id="A0A426X3X3"/>
<evidence type="ECO:0000256" key="1">
    <source>
        <dbReference type="ARBA" id="ARBA00004323"/>
    </source>
</evidence>
<keyword evidence="5" id="KW-0812">Transmembrane</keyword>
<keyword evidence="10" id="KW-0325">Glycoprotein</keyword>
<keyword evidence="11 12" id="KW-0961">Cell wall biogenesis/degradation</keyword>
<dbReference type="InterPro" id="IPR005027">
    <property type="entry name" value="Glyco_trans_43"/>
</dbReference>
<organism evidence="14 15">
    <name type="scientific">Ensete ventricosum</name>
    <name type="common">Abyssinian banana</name>
    <name type="synonym">Musa ensete</name>
    <dbReference type="NCBI Taxonomy" id="4639"/>
    <lineage>
        <taxon>Eukaryota</taxon>
        <taxon>Viridiplantae</taxon>
        <taxon>Streptophyta</taxon>
        <taxon>Embryophyta</taxon>
        <taxon>Tracheophyta</taxon>
        <taxon>Spermatophyta</taxon>
        <taxon>Magnoliopsida</taxon>
        <taxon>Liliopsida</taxon>
        <taxon>Zingiberales</taxon>
        <taxon>Musaceae</taxon>
        <taxon>Ensete</taxon>
    </lineage>
</organism>
<evidence type="ECO:0000256" key="10">
    <source>
        <dbReference type="ARBA" id="ARBA00023180"/>
    </source>
</evidence>
<dbReference type="Gene3D" id="3.90.550.10">
    <property type="entry name" value="Spore Coat Polysaccharide Biosynthesis Protein SpsA, Chain A"/>
    <property type="match status" value="1"/>
</dbReference>
<keyword evidence="3" id="KW-0328">Glycosyltransferase</keyword>
<dbReference type="PANTHER" id="PTHR10896">
    <property type="entry name" value="GALACTOSYLGALACTOSYLXYLOSYLPROTEIN 3-BETA-GLUCURONOSYLTRANSFERASE BETA-1,3-GLUCURONYLTRANSFERASE"/>
    <property type="match status" value="1"/>
</dbReference>
<evidence type="ECO:0000256" key="11">
    <source>
        <dbReference type="ARBA" id="ARBA00023316"/>
    </source>
</evidence>